<dbReference type="InterPro" id="IPR011256">
    <property type="entry name" value="Reg_factor_effector_dom_sf"/>
</dbReference>
<keyword evidence="1" id="KW-0472">Membrane</keyword>
<dbReference type="OrthoDB" id="328461at2"/>
<dbReference type="Proteomes" id="UP000006048">
    <property type="component" value="Chromosome"/>
</dbReference>
<gene>
    <name evidence="2" type="ordered locus">Turpa_2414</name>
</gene>
<keyword evidence="1" id="KW-1133">Transmembrane helix</keyword>
<dbReference type="AlphaFoldDB" id="I4B6Z9"/>
<dbReference type="EMBL" id="CP002959">
    <property type="protein sequence ID" value="AFM13056.1"/>
    <property type="molecule type" value="Genomic_DNA"/>
</dbReference>
<sequence length="197" mass="21992">MKAIKIIAAIIIVLVSVLFGMYIWLGGFRSVTVTRSSFGPAEIVFATHKGAYKNLSTSWSAFQKEWQAAGLKDCKALAIYLDTPETPEDKLRSVIGCDISNLDDALKMRLRSMLRYLVIPKSTTIAATFPYKNPASYFIGPMRVYPAFKQELAKEKIVPPLAIETYGYMSAPAPEMGYAMPLDLKREDFAPLFDAFK</sequence>
<dbReference type="Gene3D" id="3.20.80.10">
    <property type="entry name" value="Regulatory factor, effector binding domain"/>
    <property type="match status" value="1"/>
</dbReference>
<dbReference type="RefSeq" id="WP_014803562.1">
    <property type="nucleotide sequence ID" value="NC_018020.1"/>
</dbReference>
<evidence type="ECO:0000313" key="3">
    <source>
        <dbReference type="Proteomes" id="UP000006048"/>
    </source>
</evidence>
<dbReference type="PANTHER" id="PTHR15949">
    <property type="entry name" value="TESTIS-EXPRESSED PROTEIN 264"/>
    <property type="match status" value="1"/>
</dbReference>
<evidence type="ECO:0000313" key="2">
    <source>
        <dbReference type="EMBL" id="AFM13056.1"/>
    </source>
</evidence>
<keyword evidence="1" id="KW-0812">Transmembrane</keyword>
<dbReference type="HOGENOM" id="CLU_1383667_0_0_12"/>
<proteinExistence type="predicted"/>
<evidence type="ECO:0008006" key="4">
    <source>
        <dbReference type="Google" id="ProtNLM"/>
    </source>
</evidence>
<dbReference type="STRING" id="869212.Turpa_2414"/>
<name>I4B6Z9_TURPD</name>
<protein>
    <recommendedName>
        <fullName evidence="4">GyrI-like small molecule binding domain-containing protein</fullName>
    </recommendedName>
</protein>
<keyword evidence="3" id="KW-1185">Reference proteome</keyword>
<accession>I4B6Z9</accession>
<dbReference type="KEGG" id="tpx:Turpa_2414"/>
<dbReference type="PANTHER" id="PTHR15949:SF3">
    <property type="entry name" value="TESTIS-EXPRESSED PROTEIN 264"/>
    <property type="match status" value="1"/>
</dbReference>
<reference evidence="2 3" key="1">
    <citation type="submission" date="2012-06" db="EMBL/GenBank/DDBJ databases">
        <title>The complete chromosome of genome of Turneriella parva DSM 21527.</title>
        <authorList>
            <consortium name="US DOE Joint Genome Institute (JGI-PGF)"/>
            <person name="Lucas S."/>
            <person name="Han J."/>
            <person name="Lapidus A."/>
            <person name="Bruce D."/>
            <person name="Goodwin L."/>
            <person name="Pitluck S."/>
            <person name="Peters L."/>
            <person name="Kyrpides N."/>
            <person name="Mavromatis K."/>
            <person name="Ivanova N."/>
            <person name="Mikhailova N."/>
            <person name="Chertkov O."/>
            <person name="Detter J.C."/>
            <person name="Tapia R."/>
            <person name="Han C."/>
            <person name="Land M."/>
            <person name="Hauser L."/>
            <person name="Markowitz V."/>
            <person name="Cheng J.-F."/>
            <person name="Hugenholtz P."/>
            <person name="Woyke T."/>
            <person name="Wu D."/>
            <person name="Gronow S."/>
            <person name="Wellnitz S."/>
            <person name="Brambilla E."/>
            <person name="Klenk H.-P."/>
            <person name="Eisen J.A."/>
        </authorList>
    </citation>
    <scope>NUCLEOTIDE SEQUENCE [LARGE SCALE GENOMIC DNA]</scope>
    <source>
        <strain evidence="3">ATCC BAA-1111 / DSM 21527 / NCTC 11395 / H</strain>
    </source>
</reference>
<feature type="transmembrane region" description="Helical" evidence="1">
    <location>
        <begin position="6"/>
        <end position="25"/>
    </location>
</feature>
<organism evidence="2 3">
    <name type="scientific">Turneriella parva (strain ATCC BAA-1111 / DSM 21527 / NCTC 11395 / H)</name>
    <name type="common">Leptospira parva</name>
    <dbReference type="NCBI Taxonomy" id="869212"/>
    <lineage>
        <taxon>Bacteria</taxon>
        <taxon>Pseudomonadati</taxon>
        <taxon>Spirochaetota</taxon>
        <taxon>Spirochaetia</taxon>
        <taxon>Leptospirales</taxon>
        <taxon>Leptospiraceae</taxon>
        <taxon>Turneriella</taxon>
    </lineage>
</organism>
<evidence type="ECO:0000256" key="1">
    <source>
        <dbReference type="SAM" id="Phobius"/>
    </source>
</evidence>